<accession>A0A2S8FZ78</accession>
<proteinExistence type="predicted"/>
<feature type="transmembrane region" description="Helical" evidence="1">
    <location>
        <begin position="24"/>
        <end position="40"/>
    </location>
</feature>
<name>A0A2S8FZ78_9BACT</name>
<protein>
    <submittedName>
        <fullName evidence="2">Uncharacterized protein</fullName>
    </submittedName>
</protein>
<evidence type="ECO:0000313" key="2">
    <source>
        <dbReference type="EMBL" id="PQO37495.1"/>
    </source>
</evidence>
<sequence length="80" mass="9204">MALWINVAVFFSLPFAIRFGRGTIWPWLYGLIAVVAYAWFSTIHAQDRKAWHDALLANSPVPGKYYHRRRAEQAAKDKVA</sequence>
<evidence type="ECO:0000256" key="1">
    <source>
        <dbReference type="SAM" id="Phobius"/>
    </source>
</evidence>
<dbReference type="AlphaFoldDB" id="A0A2S8FZ78"/>
<reference evidence="2 3" key="1">
    <citation type="submission" date="2018-02" db="EMBL/GenBank/DDBJ databases">
        <title>Comparative genomes isolates from brazilian mangrove.</title>
        <authorList>
            <person name="Araujo J.E."/>
            <person name="Taketani R.G."/>
            <person name="Silva M.C.P."/>
            <person name="Loureco M.V."/>
            <person name="Andreote F.D."/>
        </authorList>
    </citation>
    <scope>NUCLEOTIDE SEQUENCE [LARGE SCALE GENOMIC DNA]</scope>
    <source>
        <strain evidence="2 3">Hex-1 MGV</strain>
    </source>
</reference>
<gene>
    <name evidence="2" type="ORF">C5Y83_06005</name>
</gene>
<dbReference type="EMBL" id="PUHY01000005">
    <property type="protein sequence ID" value="PQO37495.1"/>
    <property type="molecule type" value="Genomic_DNA"/>
</dbReference>
<keyword evidence="1" id="KW-0812">Transmembrane</keyword>
<keyword evidence="1" id="KW-1133">Transmembrane helix</keyword>
<comment type="caution">
    <text evidence="2">The sequence shown here is derived from an EMBL/GenBank/DDBJ whole genome shotgun (WGS) entry which is preliminary data.</text>
</comment>
<keyword evidence="1" id="KW-0472">Membrane</keyword>
<organism evidence="2 3">
    <name type="scientific">Blastopirellula marina</name>
    <dbReference type="NCBI Taxonomy" id="124"/>
    <lineage>
        <taxon>Bacteria</taxon>
        <taxon>Pseudomonadati</taxon>
        <taxon>Planctomycetota</taxon>
        <taxon>Planctomycetia</taxon>
        <taxon>Pirellulales</taxon>
        <taxon>Pirellulaceae</taxon>
        <taxon>Blastopirellula</taxon>
    </lineage>
</organism>
<dbReference type="Proteomes" id="UP000238322">
    <property type="component" value="Unassembled WGS sequence"/>
</dbReference>
<evidence type="ECO:0000313" key="3">
    <source>
        <dbReference type="Proteomes" id="UP000238322"/>
    </source>
</evidence>